<name>A0A2K3JMQ9_TRIPR</name>
<sequence>GPEYGTESRGLYYLQPSTTTICVAAESPELLHRRLGGREKGELEES</sequence>
<proteinExistence type="predicted"/>
<feature type="non-terminal residue" evidence="1">
    <location>
        <position position="1"/>
    </location>
</feature>
<comment type="caution">
    <text evidence="1">The sequence shown here is derived from an EMBL/GenBank/DDBJ whole genome shotgun (WGS) entry which is preliminary data.</text>
</comment>
<protein>
    <submittedName>
        <fullName evidence="1">Uncharacterized protein</fullName>
    </submittedName>
</protein>
<dbReference type="Proteomes" id="UP000236291">
    <property type="component" value="Unassembled WGS sequence"/>
</dbReference>
<evidence type="ECO:0000313" key="2">
    <source>
        <dbReference type="Proteomes" id="UP000236291"/>
    </source>
</evidence>
<dbReference type="AlphaFoldDB" id="A0A2K3JMQ9"/>
<organism evidence="1 2">
    <name type="scientific">Trifolium pratense</name>
    <name type="common">Red clover</name>
    <dbReference type="NCBI Taxonomy" id="57577"/>
    <lineage>
        <taxon>Eukaryota</taxon>
        <taxon>Viridiplantae</taxon>
        <taxon>Streptophyta</taxon>
        <taxon>Embryophyta</taxon>
        <taxon>Tracheophyta</taxon>
        <taxon>Spermatophyta</taxon>
        <taxon>Magnoliopsida</taxon>
        <taxon>eudicotyledons</taxon>
        <taxon>Gunneridae</taxon>
        <taxon>Pentapetalae</taxon>
        <taxon>rosids</taxon>
        <taxon>fabids</taxon>
        <taxon>Fabales</taxon>
        <taxon>Fabaceae</taxon>
        <taxon>Papilionoideae</taxon>
        <taxon>50 kb inversion clade</taxon>
        <taxon>NPAAA clade</taxon>
        <taxon>Hologalegina</taxon>
        <taxon>IRL clade</taxon>
        <taxon>Trifolieae</taxon>
        <taxon>Trifolium</taxon>
    </lineage>
</organism>
<evidence type="ECO:0000313" key="1">
    <source>
        <dbReference type="EMBL" id="PNX55317.1"/>
    </source>
</evidence>
<reference evidence="1 2" key="2">
    <citation type="journal article" date="2017" name="Front. Plant Sci.">
        <title>Gene Classification and Mining of Molecular Markers Useful in Red Clover (Trifolium pratense) Breeding.</title>
        <authorList>
            <person name="Istvanek J."/>
            <person name="Dluhosova J."/>
            <person name="Dluhos P."/>
            <person name="Patkova L."/>
            <person name="Nedelnik J."/>
            <person name="Repkova J."/>
        </authorList>
    </citation>
    <scope>NUCLEOTIDE SEQUENCE [LARGE SCALE GENOMIC DNA]</scope>
    <source>
        <strain evidence="2">cv. Tatra</strain>
        <tissue evidence="1">Young leaves</tissue>
    </source>
</reference>
<gene>
    <name evidence="1" type="ORF">L195_g048944</name>
</gene>
<dbReference type="EMBL" id="ASHM01071117">
    <property type="protein sequence ID" value="PNX55317.1"/>
    <property type="molecule type" value="Genomic_DNA"/>
</dbReference>
<reference evidence="1 2" key="1">
    <citation type="journal article" date="2014" name="Am. J. Bot.">
        <title>Genome assembly and annotation for red clover (Trifolium pratense; Fabaceae).</title>
        <authorList>
            <person name="Istvanek J."/>
            <person name="Jaros M."/>
            <person name="Krenek A."/>
            <person name="Repkova J."/>
        </authorList>
    </citation>
    <scope>NUCLEOTIDE SEQUENCE [LARGE SCALE GENOMIC DNA]</scope>
    <source>
        <strain evidence="2">cv. Tatra</strain>
        <tissue evidence="1">Young leaves</tissue>
    </source>
</reference>
<accession>A0A2K3JMQ9</accession>